<keyword evidence="1" id="KW-0812">Transmembrane</keyword>
<dbReference type="OrthoDB" id="37778at10239"/>
<keyword evidence="1" id="KW-1133">Transmembrane helix</keyword>
<dbReference type="GeneID" id="14445493"/>
<dbReference type="Proteomes" id="UP000201640">
    <property type="component" value="Segment"/>
</dbReference>
<keyword evidence="3" id="KW-1185">Reference proteome</keyword>
<evidence type="ECO:0000256" key="1">
    <source>
        <dbReference type="SAM" id="Phobius"/>
    </source>
</evidence>
<accession>L7RG27</accession>
<gene>
    <name evidence="2" type="ORF">Moumou_00404</name>
</gene>
<dbReference type="RefSeq" id="YP_007354376.1">
    <property type="nucleotide sequence ID" value="NC_020104.1"/>
</dbReference>
<sequence length="133" mass="14903">MSSEYIGAIVIIILLLIIIYFLFRSDESQNENFEINLATPKQLKYFYQPVSSQLSNSTIDTSLCHPDCCGTQWPFSDGLTSNQIINNISKMNTNNNLRSNYTCARGKNGIGCPCLTSETHNLIINRGQVFNGQ</sequence>
<feature type="transmembrane region" description="Helical" evidence="1">
    <location>
        <begin position="6"/>
        <end position="23"/>
    </location>
</feature>
<evidence type="ECO:0000313" key="2">
    <source>
        <dbReference type="EMBL" id="AGC01940.1"/>
    </source>
</evidence>
<reference evidence="2 3" key="1">
    <citation type="journal article" date="2012" name="Genome Biol. Evol.">
        <title>Related Giant Viruses in Distant Locations and Different Habitats: Acanthamoeba polyphaga moumouvirus Represents a Third Lineage of the Mimiviridae That Is Close to the Megavirus Lineage.</title>
        <authorList>
            <person name="Yoosuf N."/>
            <person name="Yutin N."/>
            <person name="Colson P."/>
            <person name="Shabalina S.A."/>
            <person name="Pagnier I."/>
            <person name="Robert C."/>
            <person name="Azza S."/>
            <person name="Klose T."/>
            <person name="Wong J."/>
            <person name="Rossmann M.G."/>
            <person name="La Scola B."/>
            <person name="Raoult D."/>
            <person name="Koonin E.V."/>
        </authorList>
    </citation>
    <scope>NUCLEOTIDE SEQUENCE [LARGE SCALE GENOMIC DNA]</scope>
    <source>
        <strain evidence="2 3">M10A</strain>
    </source>
</reference>
<proteinExistence type="predicted"/>
<protein>
    <submittedName>
        <fullName evidence="2">Uncharacterized protein</fullName>
    </submittedName>
</protein>
<name>L7RG27_9VIRU</name>
<evidence type="ECO:0000313" key="3">
    <source>
        <dbReference type="Proteomes" id="UP000201640"/>
    </source>
</evidence>
<dbReference type="EMBL" id="JX962719">
    <property type="protein sequence ID" value="AGC01940.1"/>
    <property type="molecule type" value="Genomic_DNA"/>
</dbReference>
<organism evidence="2 3">
    <name type="scientific">Acanthamoeba polyphaga moumouvirus</name>
    <dbReference type="NCBI Taxonomy" id="1269028"/>
    <lineage>
        <taxon>Viruses</taxon>
        <taxon>Varidnaviria</taxon>
        <taxon>Bamfordvirae</taxon>
        <taxon>Nucleocytoviricota</taxon>
        <taxon>Megaviricetes</taxon>
        <taxon>Imitervirales</taxon>
        <taxon>Mimiviridae</taxon>
        <taxon>Megamimivirinae</taxon>
        <taxon>Moumouvirus</taxon>
    </lineage>
</organism>
<keyword evidence="1" id="KW-0472">Membrane</keyword>
<dbReference type="KEGG" id="vg:14445493"/>